<evidence type="ECO:0000259" key="2">
    <source>
        <dbReference type="Pfam" id="PF12697"/>
    </source>
</evidence>
<feature type="domain" description="AB hydrolase-1" evidence="2">
    <location>
        <begin position="99"/>
        <end position="318"/>
    </location>
</feature>
<evidence type="ECO:0000313" key="3">
    <source>
        <dbReference type="EMBL" id="KDS57285.1"/>
    </source>
</evidence>
<evidence type="ECO:0000313" key="4">
    <source>
        <dbReference type="Proteomes" id="UP000028013"/>
    </source>
</evidence>
<gene>
    <name evidence="3" type="ORF">M094_3850</name>
</gene>
<feature type="transmembrane region" description="Helical" evidence="1">
    <location>
        <begin position="7"/>
        <end position="27"/>
    </location>
</feature>
<dbReference type="PATRIC" id="fig|1339349.3.peg.675"/>
<dbReference type="InterPro" id="IPR052920">
    <property type="entry name" value="DNA-binding_regulatory"/>
</dbReference>
<keyword evidence="1" id="KW-0812">Transmembrane</keyword>
<dbReference type="AlphaFoldDB" id="A0A078S8L7"/>
<comment type="caution">
    <text evidence="3">The sequence shown here is derived from an EMBL/GenBank/DDBJ whole genome shotgun (WGS) entry which is preliminary data.</text>
</comment>
<keyword evidence="1" id="KW-1133">Transmembrane helix</keyword>
<dbReference type="PANTHER" id="PTHR43358:SF4">
    <property type="entry name" value="ALPHA_BETA HYDROLASE FOLD-1 DOMAIN-CONTAINING PROTEIN"/>
    <property type="match status" value="1"/>
</dbReference>
<sequence>MKKTIKYSILGLAALCTVVLCGGYYMLGHALKPEGLITRSRNIAESYNFMFEQYPELQPWVDSLVTVGALKDFYIENDHGETLHALYVAAAHPTPKTAVIVHGYTDNAVRMLMIGYLYNKEMDFNILLPDLYGHGMSEGNHAQMGWKDRLDVLQWTETADELFGRRHTDSVASRSTEMVVHGISMGAATTMMVSGEVEHGQYQQPFIKCFVEDCGYTSVWDEFRGELKAQFNLPAFPLLHTANWLCRQEYGWDFLEASALEQVKKCTLPMLFIHGDADTFVPTWMVYPLYEAKPEPKELWIVPGATHAMSYKDYPQEYTEHVKKFVGKYIH</sequence>
<dbReference type="RefSeq" id="WP_035449998.1">
    <property type="nucleotide sequence ID" value="NZ_JNHN01000082.1"/>
</dbReference>
<keyword evidence="1" id="KW-0472">Membrane</keyword>
<protein>
    <submittedName>
        <fullName evidence="3">Prolyl oligopeptidase family protein</fullName>
    </submittedName>
</protein>
<name>A0A078S8L7_BACUN</name>
<dbReference type="SUPFAM" id="SSF53474">
    <property type="entry name" value="alpha/beta-Hydrolases"/>
    <property type="match status" value="1"/>
</dbReference>
<dbReference type="EMBL" id="JNHN01000082">
    <property type="protein sequence ID" value="KDS57285.1"/>
    <property type="molecule type" value="Genomic_DNA"/>
</dbReference>
<evidence type="ECO:0000256" key="1">
    <source>
        <dbReference type="SAM" id="Phobius"/>
    </source>
</evidence>
<reference evidence="3 4" key="1">
    <citation type="submission" date="2014-04" db="EMBL/GenBank/DDBJ databases">
        <authorList>
            <person name="Sears C."/>
            <person name="Carroll K."/>
            <person name="Sack B.R."/>
            <person name="Qadri F."/>
            <person name="Myers L.L."/>
            <person name="Chung G.-T."/>
            <person name="Escheverria P."/>
            <person name="Fraser C.M."/>
            <person name="Sadzewicz L."/>
            <person name="Shefchek K.A."/>
            <person name="Tallon L."/>
            <person name="Das S.P."/>
            <person name="Daugherty S."/>
            <person name="Mongodin E.F."/>
        </authorList>
    </citation>
    <scope>NUCLEOTIDE SEQUENCE [LARGE SCALE GENOMIC DNA]</scope>
    <source>
        <strain evidence="3 4">3978 T3 ii</strain>
    </source>
</reference>
<dbReference type="Proteomes" id="UP000028013">
    <property type="component" value="Unassembled WGS sequence"/>
</dbReference>
<proteinExistence type="predicted"/>
<dbReference type="PANTHER" id="PTHR43358">
    <property type="entry name" value="ALPHA/BETA-HYDROLASE"/>
    <property type="match status" value="1"/>
</dbReference>
<dbReference type="InterPro" id="IPR029058">
    <property type="entry name" value="AB_hydrolase_fold"/>
</dbReference>
<dbReference type="InterPro" id="IPR000073">
    <property type="entry name" value="AB_hydrolase_1"/>
</dbReference>
<organism evidence="3 4">
    <name type="scientific">Bacteroides uniformis str. 3978 T3 ii</name>
    <dbReference type="NCBI Taxonomy" id="1339349"/>
    <lineage>
        <taxon>Bacteria</taxon>
        <taxon>Pseudomonadati</taxon>
        <taxon>Bacteroidota</taxon>
        <taxon>Bacteroidia</taxon>
        <taxon>Bacteroidales</taxon>
        <taxon>Bacteroidaceae</taxon>
        <taxon>Bacteroides</taxon>
    </lineage>
</organism>
<accession>A0A078S8L7</accession>
<dbReference type="Gene3D" id="3.40.50.1820">
    <property type="entry name" value="alpha/beta hydrolase"/>
    <property type="match status" value="1"/>
</dbReference>
<dbReference type="Pfam" id="PF12697">
    <property type="entry name" value="Abhydrolase_6"/>
    <property type="match status" value="1"/>
</dbReference>